<evidence type="ECO:0000313" key="2">
    <source>
        <dbReference type="Proteomes" id="UP000528824"/>
    </source>
</evidence>
<organism evidence="1 2">
    <name type="scientific">Rhizobium lentis</name>
    <dbReference type="NCBI Taxonomy" id="1138194"/>
    <lineage>
        <taxon>Bacteria</taxon>
        <taxon>Pseudomonadati</taxon>
        <taxon>Pseudomonadota</taxon>
        <taxon>Alphaproteobacteria</taxon>
        <taxon>Hyphomicrobiales</taxon>
        <taxon>Rhizobiaceae</taxon>
        <taxon>Rhizobium/Agrobacterium group</taxon>
        <taxon>Rhizobium</taxon>
    </lineage>
</organism>
<name>A0A7W8UME8_9HYPH</name>
<dbReference type="RefSeq" id="WP_183915972.1">
    <property type="nucleotide sequence ID" value="NZ_JACHBB010000004.1"/>
</dbReference>
<reference evidence="1 2" key="1">
    <citation type="submission" date="2020-08" db="EMBL/GenBank/DDBJ databases">
        <title>Genomic Encyclopedia of Type Strains, Phase IV (KMG-V): Genome sequencing to study the core and pangenomes of soil and plant-associated prokaryotes.</title>
        <authorList>
            <person name="Whitman W."/>
        </authorList>
    </citation>
    <scope>NUCLEOTIDE SEQUENCE [LARGE SCALE GENOMIC DNA]</scope>
    <source>
        <strain evidence="1 2">SEMIA 4034</strain>
    </source>
</reference>
<comment type="caution">
    <text evidence="1">The sequence shown here is derived from an EMBL/GenBank/DDBJ whole genome shotgun (WGS) entry which is preliminary data.</text>
</comment>
<evidence type="ECO:0000313" key="1">
    <source>
        <dbReference type="EMBL" id="MBB5560695.1"/>
    </source>
</evidence>
<dbReference type="Proteomes" id="UP000528824">
    <property type="component" value="Unassembled WGS sequence"/>
</dbReference>
<dbReference type="EMBL" id="JACHBC010000004">
    <property type="protein sequence ID" value="MBB5560695.1"/>
    <property type="molecule type" value="Genomic_DNA"/>
</dbReference>
<gene>
    <name evidence="1" type="ORF">GGI59_002357</name>
</gene>
<keyword evidence="2" id="KW-1185">Reference proteome</keyword>
<proteinExistence type="predicted"/>
<dbReference type="AlphaFoldDB" id="A0A7W8UME8"/>
<sequence length="154" mass="15862">MGQFFSGNSRSCGAIGDSRSIADVSLFGQGCSGRRSSLATRLSIRSMPVFSTRAPEQRGFGGEADTGFVTFAVYQSDKGRKADAAPAKGMPDRLQSGHAGSRVVLDAMLKIPPFGKGQRAGCDAGKGAMEPAAGSLASNEYIHRLSGAGAGCVR</sequence>
<protein>
    <submittedName>
        <fullName evidence="1">Uncharacterized protein</fullName>
    </submittedName>
</protein>
<accession>A0A7W8UME8</accession>